<dbReference type="PROSITE" id="PS50176">
    <property type="entry name" value="ARM_REPEAT"/>
    <property type="match status" value="3"/>
</dbReference>
<dbReference type="SMART" id="SM00248">
    <property type="entry name" value="ANK"/>
    <property type="match status" value="5"/>
</dbReference>
<dbReference type="InterPro" id="IPR016024">
    <property type="entry name" value="ARM-type_fold"/>
</dbReference>
<dbReference type="SUPFAM" id="SSF48371">
    <property type="entry name" value="ARM repeat"/>
    <property type="match status" value="2"/>
</dbReference>
<dbReference type="Proteomes" id="UP001230051">
    <property type="component" value="Unassembled WGS sequence"/>
</dbReference>
<dbReference type="InterPro" id="IPR011989">
    <property type="entry name" value="ARM-like"/>
</dbReference>
<evidence type="ECO:0000256" key="2">
    <source>
        <dbReference type="PROSITE-ProRule" id="PRU00259"/>
    </source>
</evidence>
<accession>A0AAD8G6B7</accession>
<dbReference type="Gene3D" id="1.25.40.20">
    <property type="entry name" value="Ankyrin repeat-containing domain"/>
    <property type="match status" value="2"/>
</dbReference>
<evidence type="ECO:0000256" key="1">
    <source>
        <dbReference type="PROSITE-ProRule" id="PRU00023"/>
    </source>
</evidence>
<feature type="repeat" description="ARM" evidence="2">
    <location>
        <begin position="787"/>
        <end position="815"/>
    </location>
</feature>
<keyword evidence="1" id="KW-0040">ANK repeat</keyword>
<feature type="compositionally biased region" description="Polar residues" evidence="3">
    <location>
        <begin position="11"/>
        <end position="24"/>
    </location>
</feature>
<feature type="region of interest" description="Disordered" evidence="3">
    <location>
        <begin position="1"/>
        <end position="45"/>
    </location>
</feature>
<reference evidence="4" key="1">
    <citation type="submission" date="2022-02" db="EMBL/GenBank/DDBJ databases">
        <title>Atlantic sturgeon de novo genome assembly.</title>
        <authorList>
            <person name="Stock M."/>
            <person name="Klopp C."/>
            <person name="Guiguen Y."/>
            <person name="Cabau C."/>
            <person name="Parinello H."/>
            <person name="Santidrian Yebra-Pimentel E."/>
            <person name="Kuhl H."/>
            <person name="Dirks R.P."/>
            <person name="Guessner J."/>
            <person name="Wuertz S."/>
            <person name="Du K."/>
            <person name="Schartl M."/>
        </authorList>
    </citation>
    <scope>NUCLEOTIDE SEQUENCE</scope>
    <source>
        <strain evidence="4">STURGEONOMICS-FGT-2020</strain>
        <tissue evidence="4">Whole blood</tissue>
    </source>
</reference>
<dbReference type="EMBL" id="JAGXEW010000012">
    <property type="protein sequence ID" value="KAK1165604.1"/>
    <property type="molecule type" value="Genomic_DNA"/>
</dbReference>
<dbReference type="Gene3D" id="1.25.10.10">
    <property type="entry name" value="Leucine-rich Repeat Variant"/>
    <property type="match status" value="4"/>
</dbReference>
<dbReference type="InterPro" id="IPR036770">
    <property type="entry name" value="Ankyrin_rpt-contain_sf"/>
</dbReference>
<keyword evidence="5" id="KW-1185">Reference proteome</keyword>
<feature type="repeat" description="ARM" evidence="2">
    <location>
        <begin position="828"/>
        <end position="870"/>
    </location>
</feature>
<dbReference type="PROSITE" id="PS50088">
    <property type="entry name" value="ANK_REPEAT"/>
    <property type="match status" value="2"/>
</dbReference>
<dbReference type="SMART" id="SM00185">
    <property type="entry name" value="ARM"/>
    <property type="match status" value="10"/>
</dbReference>
<feature type="region of interest" description="Disordered" evidence="3">
    <location>
        <begin position="1386"/>
        <end position="1460"/>
    </location>
</feature>
<feature type="compositionally biased region" description="Basic and acidic residues" evidence="3">
    <location>
        <begin position="1408"/>
        <end position="1418"/>
    </location>
</feature>
<dbReference type="Pfam" id="PF12796">
    <property type="entry name" value="Ank_2"/>
    <property type="match status" value="1"/>
</dbReference>
<feature type="repeat" description="ANK" evidence="1">
    <location>
        <begin position="683"/>
        <end position="715"/>
    </location>
</feature>
<feature type="repeat" description="ANK" evidence="1">
    <location>
        <begin position="614"/>
        <end position="646"/>
    </location>
</feature>
<proteinExistence type="predicted"/>
<dbReference type="PANTHER" id="PTHR46464">
    <property type="entry name" value="ANK_REP_REGION DOMAIN-CONTAINING PROTEIN"/>
    <property type="match status" value="1"/>
</dbReference>
<dbReference type="Pfam" id="PF00514">
    <property type="entry name" value="Arm"/>
    <property type="match status" value="3"/>
</dbReference>
<dbReference type="InterPro" id="IPR043379">
    <property type="entry name" value="ANKAR"/>
</dbReference>
<dbReference type="SUPFAM" id="SSF48403">
    <property type="entry name" value="Ankyrin repeat"/>
    <property type="match status" value="1"/>
</dbReference>
<dbReference type="PANTHER" id="PTHR46464:SF1">
    <property type="entry name" value="ANKYRIN AND ARMADILLO REPEAT-CONTAINING PROTEIN"/>
    <property type="match status" value="1"/>
</dbReference>
<organism evidence="4 5">
    <name type="scientific">Acipenser oxyrinchus oxyrinchus</name>
    <dbReference type="NCBI Taxonomy" id="40147"/>
    <lineage>
        <taxon>Eukaryota</taxon>
        <taxon>Metazoa</taxon>
        <taxon>Chordata</taxon>
        <taxon>Craniata</taxon>
        <taxon>Vertebrata</taxon>
        <taxon>Euteleostomi</taxon>
        <taxon>Actinopterygii</taxon>
        <taxon>Chondrostei</taxon>
        <taxon>Acipenseriformes</taxon>
        <taxon>Acipenseridae</taxon>
        <taxon>Acipenser</taxon>
    </lineage>
</organism>
<dbReference type="PROSITE" id="PS50297">
    <property type="entry name" value="ANK_REP_REGION"/>
    <property type="match status" value="2"/>
</dbReference>
<evidence type="ECO:0000313" key="4">
    <source>
        <dbReference type="EMBL" id="KAK1165604.1"/>
    </source>
</evidence>
<dbReference type="InterPro" id="IPR000225">
    <property type="entry name" value="Armadillo"/>
</dbReference>
<sequence length="1460" mass="163692">MLLYLNLERPSATSPRNRTPSMAKSTSSSTSSRPLNPGVDEDEDDDEAYVASLAAQRNANAFFEKFNRTEMQEVLSLTSCNWLLSSEDFRLPVEAPSGIINQVKNFSYSNTVILVPVDAQVSLDYKEVHQIVKELVVGIYCFNQMPSLRLESNFDQSTTCQMPPAYYDTKVGQILISVDYMMKGLWHGAYIPKEKRVRFSELWRSSMDVDASGIPQTRKNLYPEFLAAGLVDISDDPAFHNMYSEDINTDPTYEPNSPEEVKIFMQYCDHFLLQLTSYLKSVKQHNNLFMYDGTYNIANTVRLIEDKMNPVIYQRLQKRLKLQEKLVTKYLQKKPEVRKNMAYVQLISFLVPFLIGLKKKMKIPDLSRLLPSFSDDKLKTERELPPLYHGPDFTCKHFQYEQNKYFHLHGGIEFDIGTPLLGDVSDEIKSAFEDLQCLAASHLSQLREQDTSYRENYSIPVVQFEGRSYYVISIELETFYQQFNKTQWWGAMLVLIKTLKIKRLPLNDIQLHEQFKKTFGYKKALKCKNLSYGLKSAAERGLSAIFHTFSRKNSPSRLGFFDEYGYSLIHYAAIHNQVPIISQLAMAGLQLNQRRSDKFISPDHLGEPALKTKFGVTALHLAAQYGSLEALHCLLALQVDYKMVDRRGWTAIHFAAFYGNVLCIQALYRKDPTLLEMESIAESRCTPLLLAAMSGSLDALQFLLSIGADWKKTDSKGNNVVQLGVLYFHTEMLKHLIELDLVELPVWKLLVEMLQCEDETKKDMSVRCLEVLCVAAETHWKDIIAAGGIPSLVDLLHSQRENLQCVAAAVLCNISNQVLVSLAVVECGAIPVLIQLLQTQCPELQSRCSVILADLAHINDNQTLVAKLGLIPPLVKLLHSDIEDVLLNVVNCIRVMCINNPANQSTVTQEGGITPLVEFLMLRSEVLQEAASTALAELARGHRQNQDAIATEGAVTPLVKIISGRKIDVQVKAAMALEAVADHNAAIQTAFLEKSVTKHLLRLLKVFQLEVREQGAVALWALAGQTLKQQKMMADEIGHNFIIDFVLSSSDKMQYVGCQAVIALSRDSKAHQDQICQNNGVGPLIRLLRNSRTTERTLLSVIKALGTMCIGVAHTNNPFSQKSIVEELAFPILVELLKHHKSPRVKVAVAETLACIVLRNTELQTVLMDTEGFSYTDVLELLQAKDKDICLLAGYALSLFAYNNTMQQFMILQNGGIPISIYEPFLQSGNEINMAKAAFQIVILAKVIVDVDQVTLSARGITILVQLLKSQSSKTVILTGRLLASLSHTRAGIPDAIVTMGAVEHLCAHLYSKSEEVRVATAVALGYLTFNRPAHRLLLVQCRNRPGLYNLLTQNLSNDAKISKIFTAEFKRQKLVGLPSQSLVVNGGPHVMPQKKKDRPKTTSTMRDQVELQTDQHLRSKSAPVLVAQRCKTADSRRRTAASSRNNPESIHPAKSKILD</sequence>
<dbReference type="InterPro" id="IPR002110">
    <property type="entry name" value="Ankyrin_rpt"/>
</dbReference>
<evidence type="ECO:0000256" key="3">
    <source>
        <dbReference type="SAM" id="MobiDB-lite"/>
    </source>
</evidence>
<comment type="caution">
    <text evidence="4">The sequence shown here is derived from an EMBL/GenBank/DDBJ whole genome shotgun (WGS) entry which is preliminary data.</text>
</comment>
<feature type="repeat" description="ARM" evidence="2">
    <location>
        <begin position="869"/>
        <end position="911"/>
    </location>
</feature>
<protein>
    <submittedName>
        <fullName evidence="4">Ankyrin and armadillo repeat-containing protein</fullName>
    </submittedName>
</protein>
<name>A0AAD8G6B7_ACIOX</name>
<gene>
    <name evidence="4" type="primary">Ankar</name>
    <name evidence="4" type="ORF">AOXY_G14183</name>
</gene>
<evidence type="ECO:0000313" key="5">
    <source>
        <dbReference type="Proteomes" id="UP001230051"/>
    </source>
</evidence>
<dbReference type="Pfam" id="PF00023">
    <property type="entry name" value="Ank"/>
    <property type="match status" value="1"/>
</dbReference>